<dbReference type="AlphaFoldDB" id="B4RFN8"/>
<reference evidence="16 17" key="1">
    <citation type="journal article" date="2008" name="BMC Genomics">
        <title>Complete genome of Phenylobacterium zucineum - a novel facultative intracellular bacterium isolated from human erythroleukemia cell line K562.</title>
        <authorList>
            <person name="Luo Y."/>
            <person name="Xu X."/>
            <person name="Ding Z."/>
            <person name="Liu Z."/>
            <person name="Zhang B."/>
            <person name="Yan Z."/>
            <person name="Sun J."/>
            <person name="Hu S."/>
            <person name="Hu X."/>
        </authorList>
    </citation>
    <scope>NUCLEOTIDE SEQUENCE [LARGE SCALE GENOMIC DNA]</scope>
    <source>
        <strain evidence="16 17">HLK1</strain>
    </source>
</reference>
<dbReference type="HOGENOM" id="CLU_008287_15_0_5"/>
<keyword evidence="6" id="KW-0408">Iron</keyword>
<dbReference type="PROSITE" id="PS52016">
    <property type="entry name" value="TONB_DEPENDENT_REC_3"/>
    <property type="match status" value="1"/>
</dbReference>
<dbReference type="SUPFAM" id="SSF56935">
    <property type="entry name" value="Porins"/>
    <property type="match status" value="1"/>
</dbReference>
<keyword evidence="7" id="KW-0406">Ion transport</keyword>
<evidence type="ECO:0000256" key="12">
    <source>
        <dbReference type="RuleBase" id="RU003357"/>
    </source>
</evidence>
<evidence type="ECO:0000256" key="13">
    <source>
        <dbReference type="SAM" id="SignalP"/>
    </source>
</evidence>
<dbReference type="PANTHER" id="PTHR32552">
    <property type="entry name" value="FERRICHROME IRON RECEPTOR-RELATED"/>
    <property type="match status" value="1"/>
</dbReference>
<dbReference type="RefSeq" id="WP_012521267.1">
    <property type="nucleotide sequence ID" value="NC_011144.1"/>
</dbReference>
<dbReference type="InterPro" id="IPR012910">
    <property type="entry name" value="Plug_dom"/>
</dbReference>
<evidence type="ECO:0000256" key="2">
    <source>
        <dbReference type="ARBA" id="ARBA00022448"/>
    </source>
</evidence>
<dbReference type="STRING" id="450851.PHZ_c0705"/>
<comment type="similarity">
    <text evidence="11 12">Belongs to the TonB-dependent receptor family.</text>
</comment>
<evidence type="ECO:0000256" key="9">
    <source>
        <dbReference type="ARBA" id="ARBA00023136"/>
    </source>
</evidence>
<name>B4RFN8_PHEZH</name>
<feature type="domain" description="TonB-dependent receptor plug" evidence="15">
    <location>
        <begin position="52"/>
        <end position="158"/>
    </location>
</feature>
<feature type="domain" description="TonB-dependent receptor-like beta-barrel" evidence="14">
    <location>
        <begin position="278"/>
        <end position="710"/>
    </location>
</feature>
<evidence type="ECO:0000256" key="11">
    <source>
        <dbReference type="PROSITE-ProRule" id="PRU01360"/>
    </source>
</evidence>
<evidence type="ECO:0000256" key="5">
    <source>
        <dbReference type="ARBA" id="ARBA00022692"/>
    </source>
</evidence>
<evidence type="ECO:0000256" key="8">
    <source>
        <dbReference type="ARBA" id="ARBA00023077"/>
    </source>
</evidence>
<dbReference type="GO" id="GO:0009279">
    <property type="term" value="C:cell outer membrane"/>
    <property type="evidence" value="ECO:0007669"/>
    <property type="project" value="UniProtKB-SubCell"/>
</dbReference>
<dbReference type="InterPro" id="IPR039426">
    <property type="entry name" value="TonB-dep_rcpt-like"/>
</dbReference>
<keyword evidence="3 11" id="KW-1134">Transmembrane beta strand</keyword>
<dbReference type="GO" id="GO:0006826">
    <property type="term" value="P:iron ion transport"/>
    <property type="evidence" value="ECO:0007669"/>
    <property type="project" value="UniProtKB-KW"/>
</dbReference>
<evidence type="ECO:0000259" key="15">
    <source>
        <dbReference type="Pfam" id="PF07715"/>
    </source>
</evidence>
<sequence length="751" mass="81807">MTSRRCDSITGSRLIATVLLATAGATSVAAAAEQPAALEEVIVTAQKREQSLQDVPVSISVISGQRIQDMQITDLRSLQGYIPNLAILNSGVNPIVYIRGFGSGPNNVAFDQEVSVYLDGIYGGRSAQFTAPFFDLERMEVLRGPQGALFGKNTAAGAISLVSAGPTNELQGSATAAYNFDRDGWEGSAFVSGPISDTLGARLAVKVVDQDGFLKNLATGRDDPQLQQTLARLTVAWRPNADFDLTAKAEYGKHDLDGGVTHSGSLTGPTRFTDTHYVSDPYGPAPLSDGSGITSWNLAATANYRLGEHTLTSVTGYSAFRTNRLTAFDEFNPDRTVQPNGGNALFANGFPEDFEQYSQELRIASPTGRRLEYILGLYYDYSDYHLINTTYYERVAGTITGSHRNDFYQIGRTYSAFGQATFHATDALRVVGSLRWSQTNKKGDFKSRLVSGSRLNAQGAAYGKLEEDYTDPSVTVQFDAAERVMLYATLARGSKSGGFVSNTSTTTDASFQFRPERSTNYEAGVKSTWLDGRLTVNAAIFHMKFEDLQQSTYDPDVRTFFTRNAAKASSEGVELDVQWLPVDNLQVSLGLAYLDAKFDDYPGAPCLAFETVAQCNSADPASLANHNIAGQPLLFAPKWSGNAGVRHTLDLGGDLRVTSSLTALFRSKYFIADGYSPIWGVQDGWTKWDARIQVGPVDGRWNVALVGRNLTDEKTVGQAIRLPAPITTTSRSINWMDEYRSIAIEGTFRFF</sequence>
<feature type="signal peptide" evidence="13">
    <location>
        <begin position="1"/>
        <end position="31"/>
    </location>
</feature>
<keyword evidence="2 11" id="KW-0813">Transport</keyword>
<dbReference type="Gene3D" id="2.40.170.20">
    <property type="entry name" value="TonB-dependent receptor, beta-barrel domain"/>
    <property type="match status" value="1"/>
</dbReference>
<evidence type="ECO:0000313" key="17">
    <source>
        <dbReference type="Proteomes" id="UP000001868"/>
    </source>
</evidence>
<keyword evidence="4" id="KW-0410">Iron transport</keyword>
<organism evidence="16 17">
    <name type="scientific">Phenylobacterium zucineum (strain HLK1)</name>
    <dbReference type="NCBI Taxonomy" id="450851"/>
    <lineage>
        <taxon>Bacteria</taxon>
        <taxon>Pseudomonadati</taxon>
        <taxon>Pseudomonadota</taxon>
        <taxon>Alphaproteobacteria</taxon>
        <taxon>Caulobacterales</taxon>
        <taxon>Caulobacteraceae</taxon>
        <taxon>Phenylobacterium</taxon>
    </lineage>
</organism>
<dbReference type="InterPro" id="IPR036942">
    <property type="entry name" value="Beta-barrel_TonB_sf"/>
</dbReference>
<keyword evidence="16" id="KW-0675">Receptor</keyword>
<dbReference type="eggNOG" id="COG4771">
    <property type="taxonomic scope" value="Bacteria"/>
</dbReference>
<evidence type="ECO:0000313" key="16">
    <source>
        <dbReference type="EMBL" id="ACG77119.1"/>
    </source>
</evidence>
<keyword evidence="8 12" id="KW-0798">TonB box</keyword>
<evidence type="ECO:0000256" key="7">
    <source>
        <dbReference type="ARBA" id="ARBA00023065"/>
    </source>
</evidence>
<gene>
    <name evidence="16" type="ordered locus">PHZ_c0705</name>
</gene>
<dbReference type="KEGG" id="pzu:PHZ_c0705"/>
<dbReference type="CDD" id="cd01347">
    <property type="entry name" value="ligand_gated_channel"/>
    <property type="match status" value="1"/>
</dbReference>
<keyword evidence="13" id="KW-0732">Signal</keyword>
<dbReference type="Pfam" id="PF00593">
    <property type="entry name" value="TonB_dep_Rec_b-barrel"/>
    <property type="match status" value="1"/>
</dbReference>
<dbReference type="Pfam" id="PF07715">
    <property type="entry name" value="Plug"/>
    <property type="match status" value="1"/>
</dbReference>
<comment type="subcellular location">
    <subcellularLocation>
        <location evidence="1 11">Cell outer membrane</location>
        <topology evidence="1 11">Multi-pass membrane protein</topology>
    </subcellularLocation>
</comment>
<keyword evidence="5 11" id="KW-0812">Transmembrane</keyword>
<keyword evidence="10 11" id="KW-0998">Cell outer membrane</keyword>
<evidence type="ECO:0000256" key="6">
    <source>
        <dbReference type="ARBA" id="ARBA00023004"/>
    </source>
</evidence>
<evidence type="ECO:0000256" key="10">
    <source>
        <dbReference type="ARBA" id="ARBA00023237"/>
    </source>
</evidence>
<keyword evidence="9 11" id="KW-0472">Membrane</keyword>
<dbReference type="Proteomes" id="UP000001868">
    <property type="component" value="Chromosome"/>
</dbReference>
<dbReference type="EMBL" id="CP000747">
    <property type="protein sequence ID" value="ACG77119.1"/>
    <property type="molecule type" value="Genomic_DNA"/>
</dbReference>
<dbReference type="InterPro" id="IPR000531">
    <property type="entry name" value="Beta-barrel_TonB"/>
</dbReference>
<feature type="chain" id="PRO_5002822105" evidence="13">
    <location>
        <begin position="32"/>
        <end position="751"/>
    </location>
</feature>
<accession>B4RFN8</accession>
<evidence type="ECO:0000259" key="14">
    <source>
        <dbReference type="Pfam" id="PF00593"/>
    </source>
</evidence>
<evidence type="ECO:0000256" key="3">
    <source>
        <dbReference type="ARBA" id="ARBA00022452"/>
    </source>
</evidence>
<evidence type="ECO:0000256" key="1">
    <source>
        <dbReference type="ARBA" id="ARBA00004571"/>
    </source>
</evidence>
<proteinExistence type="inferred from homology"/>
<protein>
    <submittedName>
        <fullName evidence="16">TonB-dependent receptor</fullName>
    </submittedName>
</protein>
<dbReference type="PANTHER" id="PTHR32552:SF81">
    <property type="entry name" value="TONB-DEPENDENT OUTER MEMBRANE RECEPTOR"/>
    <property type="match status" value="1"/>
</dbReference>
<keyword evidence="17" id="KW-1185">Reference proteome</keyword>
<evidence type="ECO:0000256" key="4">
    <source>
        <dbReference type="ARBA" id="ARBA00022496"/>
    </source>
</evidence>